<dbReference type="RefSeq" id="WP_103238310.1">
    <property type="nucleotide sequence ID" value="NZ_CANRXC010000043.1"/>
</dbReference>
<proteinExistence type="predicted"/>
<organism evidence="1 2">
    <name type="scientific">Acetatifactor muris</name>
    <dbReference type="NCBI Taxonomy" id="879566"/>
    <lineage>
        <taxon>Bacteria</taxon>
        <taxon>Bacillati</taxon>
        <taxon>Bacillota</taxon>
        <taxon>Clostridia</taxon>
        <taxon>Lachnospirales</taxon>
        <taxon>Lachnospiraceae</taxon>
        <taxon>Acetatifactor</taxon>
    </lineage>
</organism>
<dbReference type="AlphaFoldDB" id="A0A2K4ZCK8"/>
<evidence type="ECO:0000313" key="2">
    <source>
        <dbReference type="Proteomes" id="UP000236311"/>
    </source>
</evidence>
<dbReference type="EMBL" id="OFSM01000004">
    <property type="protein sequence ID" value="SOY28197.1"/>
    <property type="molecule type" value="Genomic_DNA"/>
</dbReference>
<dbReference type="OrthoDB" id="9804312at2"/>
<keyword evidence="2" id="KW-1185">Reference proteome</keyword>
<evidence type="ECO:0000313" key="1">
    <source>
        <dbReference type="EMBL" id="SOY28197.1"/>
    </source>
</evidence>
<reference evidence="1 2" key="1">
    <citation type="submission" date="2018-01" db="EMBL/GenBank/DDBJ databases">
        <authorList>
            <person name="Gaut B.S."/>
            <person name="Morton B.R."/>
            <person name="Clegg M.T."/>
            <person name="Duvall M.R."/>
        </authorList>
    </citation>
    <scope>NUCLEOTIDE SEQUENCE [LARGE SCALE GENOMIC DNA]</scope>
    <source>
        <strain evidence="1">GP69</strain>
    </source>
</reference>
<protein>
    <submittedName>
        <fullName evidence="1">Uncharacterized protein</fullName>
    </submittedName>
</protein>
<dbReference type="Proteomes" id="UP000236311">
    <property type="component" value="Unassembled WGS sequence"/>
</dbReference>
<sequence>MNRELFILEAVYTNGLTHIPVTRFVNDMVRDNRLNIYVNPPFIGISFNWDKIEVNHENFPSSTACDTPKYLTLIYLNSHGIHVINCPENDALCYENNHTQLRLWDHTKCILQKVVPLS</sequence>
<gene>
    <name evidence="1" type="ORF">AMURIS_00904</name>
</gene>
<accession>A0A2K4ZCK8</accession>
<name>A0A2K4ZCK8_9FIRM</name>